<evidence type="ECO:0000313" key="4">
    <source>
        <dbReference type="Proteomes" id="UP000537204"/>
    </source>
</evidence>
<dbReference type="AlphaFoldDB" id="A0A7W8ZJM8"/>
<comment type="similarity">
    <text evidence="1">Belongs to the class-I pyridoxal-phosphate-dependent aminotransferase family.</text>
</comment>
<dbReference type="InterPro" id="IPR004838">
    <property type="entry name" value="NHTrfase_class1_PyrdxlP-BS"/>
</dbReference>
<keyword evidence="1 3" id="KW-0808">Transferase</keyword>
<dbReference type="RefSeq" id="WP_183879428.1">
    <property type="nucleotide sequence ID" value="NZ_JACHCE010000001.1"/>
</dbReference>
<dbReference type="Pfam" id="PF00155">
    <property type="entry name" value="Aminotran_1_2"/>
    <property type="match status" value="1"/>
</dbReference>
<reference evidence="3 4" key="1">
    <citation type="submission" date="2020-08" db="EMBL/GenBank/DDBJ databases">
        <title>Genomic Encyclopedia of Type Strains, Phase IV (KMG-V): Genome sequencing to study the core and pangenomes of soil and plant-associated prokaryotes.</title>
        <authorList>
            <person name="Whitman W."/>
        </authorList>
    </citation>
    <scope>NUCLEOTIDE SEQUENCE [LARGE SCALE GENOMIC DNA]</scope>
    <source>
        <strain evidence="3 4">S3M1</strain>
    </source>
</reference>
<keyword evidence="1 3" id="KW-0032">Aminotransferase</keyword>
<gene>
    <name evidence="3" type="ORF">HDE68_000975</name>
</gene>
<sequence length="373" mass="42943">MKIKEFAVERYFAQYEFTAKYLLSSSDCDGYPMEFVLNLASAEEKERWNNLKLGYTETRGSLELREAIQQHYRTIELDEIIVSSPGEANFILMNVVLSKGDHVICMAPMYQSLYEIAKSLETDISFWEPDQQQQDWYYDPAGLEKLIRPETKLTIVNFPHNPTGFSPSRVDYQRIIEIARKHNLILFSDEMYRFLDHNPKETLDSACDLYENAVSLWGTAKTFGLAGLRLGWLTSKNKEILQKVENFKDYLSICNSATSEVLATIALNHMDKFVQPNLQKIRRNLELFSEFHQQNKDLFDFSKPVTGSTAFIKLKIKGTALDFAEKLVKETGIMLLPAETFEYGDKHARIGFGRENFPEVLEIFGNYLASAAH</sequence>
<evidence type="ECO:0000313" key="3">
    <source>
        <dbReference type="EMBL" id="MBB5635090.1"/>
    </source>
</evidence>
<proteinExistence type="inferred from homology"/>
<dbReference type="InterPro" id="IPR015421">
    <property type="entry name" value="PyrdxlP-dep_Trfase_major"/>
</dbReference>
<comment type="cofactor">
    <cofactor evidence="1">
        <name>pyridoxal 5'-phosphate</name>
        <dbReference type="ChEBI" id="CHEBI:597326"/>
    </cofactor>
</comment>
<dbReference type="Gene3D" id="3.90.1150.10">
    <property type="entry name" value="Aspartate Aminotransferase, domain 1"/>
    <property type="match status" value="1"/>
</dbReference>
<dbReference type="PANTHER" id="PTHR43510:SF1">
    <property type="entry name" value="AMINOTRANSFERASE FUNCTION, HYPOTHETICAL (EUROFUNG)"/>
    <property type="match status" value="1"/>
</dbReference>
<dbReference type="EMBL" id="JACHCE010000001">
    <property type="protein sequence ID" value="MBB5635090.1"/>
    <property type="molecule type" value="Genomic_DNA"/>
</dbReference>
<dbReference type="GO" id="GO:0008483">
    <property type="term" value="F:transaminase activity"/>
    <property type="evidence" value="ECO:0007669"/>
    <property type="project" value="UniProtKB-KW"/>
</dbReference>
<evidence type="ECO:0000256" key="1">
    <source>
        <dbReference type="RuleBase" id="RU000481"/>
    </source>
</evidence>
<dbReference type="EC" id="2.6.1.-" evidence="1"/>
<dbReference type="PANTHER" id="PTHR43510">
    <property type="entry name" value="AMINOTRANSFERASE FUNCTION, HYPOTHETICAL (EUROFUNG)"/>
    <property type="match status" value="1"/>
</dbReference>
<evidence type="ECO:0000259" key="2">
    <source>
        <dbReference type="Pfam" id="PF00155"/>
    </source>
</evidence>
<dbReference type="InterPro" id="IPR004839">
    <property type="entry name" value="Aminotransferase_I/II_large"/>
</dbReference>
<organism evidence="3 4">
    <name type="scientific">Pedobacter cryoconitis</name>
    <dbReference type="NCBI Taxonomy" id="188932"/>
    <lineage>
        <taxon>Bacteria</taxon>
        <taxon>Pseudomonadati</taxon>
        <taxon>Bacteroidota</taxon>
        <taxon>Sphingobacteriia</taxon>
        <taxon>Sphingobacteriales</taxon>
        <taxon>Sphingobacteriaceae</taxon>
        <taxon>Pedobacter</taxon>
    </lineage>
</organism>
<accession>A0A7W8ZJM8</accession>
<name>A0A7W8ZJM8_9SPHI</name>
<dbReference type="InterPro" id="IPR015424">
    <property type="entry name" value="PyrdxlP-dep_Trfase"/>
</dbReference>
<comment type="caution">
    <text evidence="3">The sequence shown here is derived from an EMBL/GenBank/DDBJ whole genome shotgun (WGS) entry which is preliminary data.</text>
</comment>
<dbReference type="SUPFAM" id="SSF53383">
    <property type="entry name" value="PLP-dependent transferases"/>
    <property type="match status" value="1"/>
</dbReference>
<dbReference type="InterPro" id="IPR015422">
    <property type="entry name" value="PyrdxlP-dep_Trfase_small"/>
</dbReference>
<dbReference type="CDD" id="cd00609">
    <property type="entry name" value="AAT_like"/>
    <property type="match status" value="1"/>
</dbReference>
<feature type="domain" description="Aminotransferase class I/classII large" evidence="2">
    <location>
        <begin position="23"/>
        <end position="352"/>
    </location>
</feature>
<dbReference type="Proteomes" id="UP000537204">
    <property type="component" value="Unassembled WGS sequence"/>
</dbReference>
<dbReference type="Gene3D" id="3.40.640.10">
    <property type="entry name" value="Type I PLP-dependent aspartate aminotransferase-like (Major domain)"/>
    <property type="match status" value="1"/>
</dbReference>
<dbReference type="PROSITE" id="PS00105">
    <property type="entry name" value="AA_TRANSFER_CLASS_1"/>
    <property type="match status" value="1"/>
</dbReference>
<dbReference type="GO" id="GO:0030170">
    <property type="term" value="F:pyridoxal phosphate binding"/>
    <property type="evidence" value="ECO:0007669"/>
    <property type="project" value="InterPro"/>
</dbReference>
<protein>
    <recommendedName>
        <fullName evidence="1">Aminotransferase</fullName>
        <ecNumber evidence="1">2.6.1.-</ecNumber>
    </recommendedName>
</protein>